<dbReference type="AlphaFoldDB" id="A0A5L8TG23"/>
<sequence length="267" mass="30646">MSETNKTQAKEVKKSSPRKSESLNFRCEQFFGKNWKYIGSFIALALLVMAYEMSNINEKMTNLEKVVQENNGKVVLTTSDGRAIKVTKEPLKAEYLKQFALSTYVNNFIVSRSQLTNNFEKPNFKNYTELLDNVPNLRLILNDFMDSKTDETKKIEANKIAVGDLRAYVQWLIAATAQDKLPEYIAIKDYSIDKYEYNANQYNMELSIKVVAQSYILSKNEYISQQGIFKIKSKGSFDLSKSSDINPYGMRIENLKIEPIVKNNQGV</sequence>
<dbReference type="EMBL" id="AACSBQ010000024">
    <property type="protein sequence ID" value="EAL8903920.1"/>
    <property type="molecule type" value="Genomic_DNA"/>
</dbReference>
<keyword evidence="1" id="KW-0812">Transmembrane</keyword>
<keyword evidence="1" id="KW-1133">Transmembrane helix</keyword>
<feature type="transmembrane region" description="Helical" evidence="1">
    <location>
        <begin position="34"/>
        <end position="51"/>
    </location>
</feature>
<keyword evidence="1" id="KW-0472">Membrane</keyword>
<accession>A0A5L8TG23</accession>
<evidence type="ECO:0000313" key="2">
    <source>
        <dbReference type="EMBL" id="EAJ1621977.1"/>
    </source>
</evidence>
<evidence type="ECO:0000313" key="4">
    <source>
        <dbReference type="Proteomes" id="UP000535305"/>
    </source>
</evidence>
<dbReference type="EMBL" id="AABVLA010000016">
    <property type="protein sequence ID" value="EAJ1621977.1"/>
    <property type="molecule type" value="Genomic_DNA"/>
</dbReference>
<gene>
    <name evidence="2" type="ORF">CT510_04800</name>
    <name evidence="3" type="ORF">D0B03_06330</name>
</gene>
<evidence type="ECO:0000313" key="3">
    <source>
        <dbReference type="EMBL" id="EAL8903920.1"/>
    </source>
</evidence>
<name>A0A5L8TG23_CAMUP</name>
<dbReference type="RefSeq" id="WP_257434450.1">
    <property type="nucleotide sequence ID" value="NZ_JANKIN010000044.1"/>
</dbReference>
<reference evidence="2 4" key="1">
    <citation type="submission" date="2018-06" db="EMBL/GenBank/DDBJ databases">
        <authorList>
            <consortium name="PulseNet: The National Subtyping Network for Foodborne Disease Surveillance"/>
            <person name="Tarr C.L."/>
            <person name="Trees E."/>
            <person name="Katz L.S."/>
            <person name="Carleton-Romer H.A."/>
            <person name="Stroika S."/>
            <person name="Kucerova Z."/>
            <person name="Roache K.F."/>
            <person name="Sabol A.L."/>
            <person name="Besser J."/>
            <person name="Gerner-Smidt P."/>
        </authorList>
    </citation>
    <scope>NUCLEOTIDE SEQUENCE [LARGE SCALE GENOMIC DNA]</scope>
    <source>
        <strain evidence="2 4">PNUSAC003104</strain>
        <strain evidence="3">PNUSAC005770</strain>
    </source>
</reference>
<proteinExistence type="predicted"/>
<comment type="caution">
    <text evidence="2">The sequence shown here is derived from an EMBL/GenBank/DDBJ whole genome shotgun (WGS) entry which is preliminary data.</text>
</comment>
<keyword evidence="4" id="KW-1185">Reference proteome</keyword>
<evidence type="ECO:0000256" key="1">
    <source>
        <dbReference type="SAM" id="Phobius"/>
    </source>
</evidence>
<organism evidence="2 4">
    <name type="scientific">Campylobacter upsaliensis</name>
    <dbReference type="NCBI Taxonomy" id="28080"/>
    <lineage>
        <taxon>Bacteria</taxon>
        <taxon>Pseudomonadati</taxon>
        <taxon>Campylobacterota</taxon>
        <taxon>Epsilonproteobacteria</taxon>
        <taxon>Campylobacterales</taxon>
        <taxon>Campylobacteraceae</taxon>
        <taxon>Campylobacter</taxon>
    </lineage>
</organism>
<protein>
    <submittedName>
        <fullName evidence="2">Uncharacterized protein</fullName>
    </submittedName>
</protein>
<dbReference type="Proteomes" id="UP000535305">
    <property type="component" value="Unassembled WGS sequence"/>
</dbReference>